<dbReference type="RefSeq" id="WP_282200550.1">
    <property type="nucleotide sequence ID" value="NZ_BOQE01000001.1"/>
</dbReference>
<dbReference type="Proteomes" id="UP001057291">
    <property type="component" value="Unassembled WGS sequence"/>
</dbReference>
<evidence type="ECO:0000313" key="1">
    <source>
        <dbReference type="EMBL" id="GIM47588.1"/>
    </source>
</evidence>
<keyword evidence="2" id="KW-1185">Reference proteome</keyword>
<protein>
    <submittedName>
        <fullName evidence="1">Uncharacterized protein</fullName>
    </submittedName>
</protein>
<sequence>MRFETVEEIQRHIMQLEEFLRTPNLPYDVTQDVRAELSDYKVQLYRMIRGLAS</sequence>
<gene>
    <name evidence="1" type="ORF">DNHGIG_31370</name>
</gene>
<accession>A0AAV4LII6</accession>
<organism evidence="1 2">
    <name type="scientific">Collibacillus ludicampi</name>
    <dbReference type="NCBI Taxonomy" id="2771369"/>
    <lineage>
        <taxon>Bacteria</taxon>
        <taxon>Bacillati</taxon>
        <taxon>Bacillota</taxon>
        <taxon>Bacilli</taxon>
        <taxon>Bacillales</taxon>
        <taxon>Alicyclobacillaceae</taxon>
        <taxon>Collibacillus</taxon>
    </lineage>
</organism>
<evidence type="ECO:0000313" key="2">
    <source>
        <dbReference type="Proteomes" id="UP001057291"/>
    </source>
</evidence>
<name>A0AAV4LII6_9BACL</name>
<proteinExistence type="predicted"/>
<comment type="caution">
    <text evidence="1">The sequence shown here is derived from an EMBL/GenBank/DDBJ whole genome shotgun (WGS) entry which is preliminary data.</text>
</comment>
<dbReference type="AlphaFoldDB" id="A0AAV4LII6"/>
<reference evidence="1" key="1">
    <citation type="journal article" date="2023" name="Int. J. Syst. Evol. Microbiol.">
        <title>Collibacillus ludicampi gen. nov., sp. nov., a new soil bacterium of the family Alicyclobacillaceae.</title>
        <authorList>
            <person name="Jojima T."/>
            <person name="Ioku Y."/>
            <person name="Fukuta Y."/>
            <person name="Shirasaka N."/>
            <person name="Matsumura Y."/>
            <person name="Mori M."/>
        </authorList>
    </citation>
    <scope>NUCLEOTIDE SEQUENCE</scope>
    <source>
        <strain evidence="1">TP075</strain>
    </source>
</reference>
<dbReference type="EMBL" id="BOQE01000001">
    <property type="protein sequence ID" value="GIM47588.1"/>
    <property type="molecule type" value="Genomic_DNA"/>
</dbReference>